<dbReference type="RefSeq" id="WP_113992979.1">
    <property type="nucleotide sequence ID" value="NZ_DAWEQT010000026.1"/>
</dbReference>
<dbReference type="EMBL" id="PXUP01000014">
    <property type="protein sequence ID" value="RCH44744.1"/>
    <property type="molecule type" value="Genomic_DNA"/>
</dbReference>
<dbReference type="InterPro" id="IPR001387">
    <property type="entry name" value="Cro/C1-type_HTH"/>
</dbReference>
<dbReference type="GO" id="GO:0003677">
    <property type="term" value="F:DNA binding"/>
    <property type="evidence" value="ECO:0007669"/>
    <property type="project" value="InterPro"/>
</dbReference>
<evidence type="ECO:0000313" key="2">
    <source>
        <dbReference type="EMBL" id="RCH44744.1"/>
    </source>
</evidence>
<feature type="domain" description="HTH cro/C1-type" evidence="1">
    <location>
        <begin position="7"/>
        <end position="67"/>
    </location>
</feature>
<dbReference type="InterPro" id="IPR010982">
    <property type="entry name" value="Lambda_DNA-bd_dom_sf"/>
</dbReference>
<dbReference type="Pfam" id="PF13443">
    <property type="entry name" value="HTH_26"/>
    <property type="match status" value="1"/>
</dbReference>
<sequence length="80" mass="8989">MPIRFDKLFELMHEKGLTTYKIRKNRIISEGTLQKLRENSAVSTESITALCAALDCQPGDIMEYVPEISVELSDSANAKE</sequence>
<name>A0A367G414_9FIRM</name>
<accession>A0A367G414</accession>
<organism evidence="2 3">
    <name type="scientific">Faecalibacterium prausnitzii</name>
    <dbReference type="NCBI Taxonomy" id="853"/>
    <lineage>
        <taxon>Bacteria</taxon>
        <taxon>Bacillati</taxon>
        <taxon>Bacillota</taxon>
        <taxon>Clostridia</taxon>
        <taxon>Eubacteriales</taxon>
        <taxon>Oscillospiraceae</taxon>
        <taxon>Faecalibacterium</taxon>
    </lineage>
</organism>
<reference evidence="2 3" key="1">
    <citation type="submission" date="2018-03" db="EMBL/GenBank/DDBJ databases">
        <title>Complete genome sequencing of Faecalibacterium prausnitzii strains isolated from the human gut.</title>
        <authorList>
            <person name="Fitzgerald B.C."/>
            <person name="Shkoporov A.N."/>
            <person name="Ross P.R."/>
            <person name="Hill C."/>
        </authorList>
    </citation>
    <scope>NUCLEOTIDE SEQUENCE [LARGE SCALE GENOMIC DNA]</scope>
    <source>
        <strain evidence="2 3">ATCC 27768</strain>
    </source>
</reference>
<protein>
    <submittedName>
        <fullName evidence="2">XRE family transcriptional regulator</fullName>
    </submittedName>
</protein>
<comment type="caution">
    <text evidence="2">The sequence shown here is derived from an EMBL/GenBank/DDBJ whole genome shotgun (WGS) entry which is preliminary data.</text>
</comment>
<dbReference type="AlphaFoldDB" id="A0A367G414"/>
<dbReference type="Gene3D" id="1.10.260.40">
    <property type="entry name" value="lambda repressor-like DNA-binding domains"/>
    <property type="match status" value="1"/>
</dbReference>
<dbReference type="SUPFAM" id="SSF47413">
    <property type="entry name" value="lambda repressor-like DNA-binding domains"/>
    <property type="match status" value="1"/>
</dbReference>
<dbReference type="Proteomes" id="UP000252378">
    <property type="component" value="Unassembled WGS sequence"/>
</dbReference>
<proteinExistence type="predicted"/>
<evidence type="ECO:0000259" key="1">
    <source>
        <dbReference type="Pfam" id="PF13443"/>
    </source>
</evidence>
<evidence type="ECO:0000313" key="3">
    <source>
        <dbReference type="Proteomes" id="UP000252378"/>
    </source>
</evidence>
<gene>
    <name evidence="2" type="ORF">C7J97_10290</name>
</gene>